<name>A0A0A1MWD5_9BACI</name>
<feature type="transmembrane region" description="Helical" evidence="8">
    <location>
        <begin position="144"/>
        <end position="163"/>
    </location>
</feature>
<dbReference type="Proteomes" id="UP000040453">
    <property type="component" value="Unassembled WGS sequence"/>
</dbReference>
<comment type="subcellular location">
    <subcellularLocation>
        <location evidence="1">Cell membrane</location>
        <topology evidence="1">Multi-pass membrane protein</topology>
    </subcellularLocation>
</comment>
<keyword evidence="5" id="KW-0133">Cell shape</keyword>
<evidence type="ECO:0000313" key="10">
    <source>
        <dbReference type="Proteomes" id="UP000040453"/>
    </source>
</evidence>
<dbReference type="InterPro" id="IPR007227">
    <property type="entry name" value="Cell_shape_determining_MreD"/>
</dbReference>
<evidence type="ECO:0000256" key="5">
    <source>
        <dbReference type="ARBA" id="ARBA00022960"/>
    </source>
</evidence>
<evidence type="ECO:0000256" key="3">
    <source>
        <dbReference type="ARBA" id="ARBA00022475"/>
    </source>
</evidence>
<comment type="similarity">
    <text evidence="2">Belongs to the MreD family.</text>
</comment>
<evidence type="ECO:0000256" key="8">
    <source>
        <dbReference type="SAM" id="Phobius"/>
    </source>
</evidence>
<dbReference type="OrthoDB" id="1653857at2"/>
<dbReference type="GO" id="GO:0005886">
    <property type="term" value="C:plasma membrane"/>
    <property type="evidence" value="ECO:0007669"/>
    <property type="project" value="UniProtKB-SubCell"/>
</dbReference>
<feature type="transmembrane region" description="Helical" evidence="8">
    <location>
        <begin position="64"/>
        <end position="93"/>
    </location>
</feature>
<keyword evidence="10" id="KW-1185">Reference proteome</keyword>
<evidence type="ECO:0000256" key="7">
    <source>
        <dbReference type="ARBA" id="ARBA00023136"/>
    </source>
</evidence>
<evidence type="ECO:0000313" key="9">
    <source>
        <dbReference type="EMBL" id="CEI83894.1"/>
    </source>
</evidence>
<gene>
    <name evidence="9" type="primary">mreD</name>
    <name evidence="9" type="ORF">BN997_03819</name>
</gene>
<evidence type="ECO:0000256" key="1">
    <source>
        <dbReference type="ARBA" id="ARBA00004651"/>
    </source>
</evidence>
<evidence type="ECO:0000256" key="2">
    <source>
        <dbReference type="ARBA" id="ARBA00007776"/>
    </source>
</evidence>
<keyword evidence="6 8" id="KW-1133">Transmembrane helix</keyword>
<dbReference type="RefSeq" id="WP_042534391.1">
    <property type="nucleotide sequence ID" value="NZ_CAXOIH010000007.1"/>
</dbReference>
<dbReference type="Pfam" id="PF04093">
    <property type="entry name" value="MreD"/>
    <property type="match status" value="1"/>
</dbReference>
<protein>
    <submittedName>
        <fullName evidence="9">Rod shape-determining protein MreD</fullName>
    </submittedName>
</protein>
<dbReference type="STRING" id="545501.BN997_03819"/>
<keyword evidence="4 8" id="KW-0812">Transmembrane</keyword>
<feature type="transmembrane region" description="Helical" evidence="8">
    <location>
        <begin position="32"/>
        <end position="52"/>
    </location>
</feature>
<dbReference type="AlphaFoldDB" id="A0A0A1MWD5"/>
<feature type="transmembrane region" description="Helical" evidence="8">
    <location>
        <begin position="105"/>
        <end position="132"/>
    </location>
</feature>
<evidence type="ECO:0000256" key="4">
    <source>
        <dbReference type="ARBA" id="ARBA00022692"/>
    </source>
</evidence>
<dbReference type="EMBL" id="CDGG01000001">
    <property type="protein sequence ID" value="CEI83894.1"/>
    <property type="molecule type" value="Genomic_DNA"/>
</dbReference>
<keyword evidence="7 8" id="KW-0472">Membrane</keyword>
<dbReference type="GO" id="GO:0008360">
    <property type="term" value="P:regulation of cell shape"/>
    <property type="evidence" value="ECO:0007669"/>
    <property type="project" value="UniProtKB-KW"/>
</dbReference>
<feature type="transmembrane region" description="Helical" evidence="8">
    <location>
        <begin position="6"/>
        <end position="25"/>
    </location>
</feature>
<proteinExistence type="inferred from homology"/>
<reference evidence="9 10" key="1">
    <citation type="submission" date="2014-11" db="EMBL/GenBank/DDBJ databases">
        <authorList>
            <person name="Urmite Genomes Urmite Genomes"/>
        </authorList>
    </citation>
    <scope>NUCLEOTIDE SEQUENCE [LARGE SCALE GENOMIC DNA]</scope>
    <source>
        <strain evidence="9 10">Oc5</strain>
    </source>
</reference>
<sequence>MTRRVIFPLILFVVMVLSGVALELLPQQLLMGTYMIVPHWLFIMLIYIAIFYDRNDTYYAVLYALIFGLLFDIVYTGILGVYMFSYALVIYIVRGLKKMLQGNFYVLLILSAFGIALADLSVYTVFTVIGLADMPIEVYLLNRLVPTILLNLLFLVLIYPLIIKPIRKWGRELT</sequence>
<evidence type="ECO:0000256" key="6">
    <source>
        <dbReference type="ARBA" id="ARBA00022989"/>
    </source>
</evidence>
<dbReference type="NCBIfam" id="TIGR03426">
    <property type="entry name" value="shape_MreD"/>
    <property type="match status" value="1"/>
</dbReference>
<keyword evidence="3" id="KW-1003">Cell membrane</keyword>
<organism evidence="9 10">
    <name type="scientific">Oceanobacillus oncorhynchi</name>
    <dbReference type="NCBI Taxonomy" id="545501"/>
    <lineage>
        <taxon>Bacteria</taxon>
        <taxon>Bacillati</taxon>
        <taxon>Bacillota</taxon>
        <taxon>Bacilli</taxon>
        <taxon>Bacillales</taxon>
        <taxon>Bacillaceae</taxon>
        <taxon>Oceanobacillus</taxon>
    </lineage>
</organism>
<accession>A0A0A1MWD5</accession>